<dbReference type="Proteomes" id="UP000585474">
    <property type="component" value="Unassembled WGS sequence"/>
</dbReference>
<keyword evidence="2" id="KW-1185">Reference proteome</keyword>
<evidence type="ECO:0000313" key="1">
    <source>
        <dbReference type="EMBL" id="GFZ15158.1"/>
    </source>
</evidence>
<protein>
    <submittedName>
        <fullName evidence="1">Uncharacterized protein</fullName>
    </submittedName>
</protein>
<gene>
    <name evidence="1" type="ORF">Acr_24g0013480</name>
</gene>
<accession>A0A7J0GWK5</accession>
<evidence type="ECO:0000313" key="2">
    <source>
        <dbReference type="Proteomes" id="UP000585474"/>
    </source>
</evidence>
<dbReference type="EMBL" id="BJWL01000024">
    <property type="protein sequence ID" value="GFZ15158.1"/>
    <property type="molecule type" value="Genomic_DNA"/>
</dbReference>
<sequence>MPEHFELEIYSSETRIWTPFGSPFPAERIGPMPVPPVGVSVLRRMEEKSKIDNGGCTAVDSVCGWSDEALVLCKGGTMRTAVGLFWKRLSDGQFDACLDALTAVSVSRRLIQPCPKAHIVVSLSRNQCLDPVVWSVKGDLAVQVTFYNLMCLRIVANCYVSIEFRRKDLPSLL</sequence>
<dbReference type="AlphaFoldDB" id="A0A7J0GWK5"/>
<comment type="caution">
    <text evidence="1">The sequence shown here is derived from an EMBL/GenBank/DDBJ whole genome shotgun (WGS) entry which is preliminary data.</text>
</comment>
<name>A0A7J0GWK5_9ERIC</name>
<organism evidence="1 2">
    <name type="scientific">Actinidia rufa</name>
    <dbReference type="NCBI Taxonomy" id="165716"/>
    <lineage>
        <taxon>Eukaryota</taxon>
        <taxon>Viridiplantae</taxon>
        <taxon>Streptophyta</taxon>
        <taxon>Embryophyta</taxon>
        <taxon>Tracheophyta</taxon>
        <taxon>Spermatophyta</taxon>
        <taxon>Magnoliopsida</taxon>
        <taxon>eudicotyledons</taxon>
        <taxon>Gunneridae</taxon>
        <taxon>Pentapetalae</taxon>
        <taxon>asterids</taxon>
        <taxon>Ericales</taxon>
        <taxon>Actinidiaceae</taxon>
        <taxon>Actinidia</taxon>
    </lineage>
</organism>
<proteinExistence type="predicted"/>
<reference evidence="1 2" key="1">
    <citation type="submission" date="2019-07" db="EMBL/GenBank/DDBJ databases">
        <title>De Novo Assembly of kiwifruit Actinidia rufa.</title>
        <authorList>
            <person name="Sugita-Konishi S."/>
            <person name="Sato K."/>
            <person name="Mori E."/>
            <person name="Abe Y."/>
            <person name="Kisaki G."/>
            <person name="Hamano K."/>
            <person name="Suezawa K."/>
            <person name="Otani M."/>
            <person name="Fukuda T."/>
            <person name="Manabe T."/>
            <person name="Gomi K."/>
            <person name="Tabuchi M."/>
            <person name="Akimitsu K."/>
            <person name="Kataoka I."/>
        </authorList>
    </citation>
    <scope>NUCLEOTIDE SEQUENCE [LARGE SCALE GENOMIC DNA]</scope>
    <source>
        <strain evidence="2">cv. Fuchu</strain>
    </source>
</reference>